<organism evidence="2">
    <name type="scientific">Arundo donax</name>
    <name type="common">Giant reed</name>
    <name type="synonym">Donax arundinaceus</name>
    <dbReference type="NCBI Taxonomy" id="35708"/>
    <lineage>
        <taxon>Eukaryota</taxon>
        <taxon>Viridiplantae</taxon>
        <taxon>Streptophyta</taxon>
        <taxon>Embryophyta</taxon>
        <taxon>Tracheophyta</taxon>
        <taxon>Spermatophyta</taxon>
        <taxon>Magnoliopsida</taxon>
        <taxon>Liliopsida</taxon>
        <taxon>Poales</taxon>
        <taxon>Poaceae</taxon>
        <taxon>PACMAD clade</taxon>
        <taxon>Arundinoideae</taxon>
        <taxon>Arundineae</taxon>
        <taxon>Arundo</taxon>
    </lineage>
</organism>
<dbReference type="EMBL" id="GBRH01279706">
    <property type="protein sequence ID" value="JAD18189.1"/>
    <property type="molecule type" value="Transcribed_RNA"/>
</dbReference>
<evidence type="ECO:0000256" key="1">
    <source>
        <dbReference type="SAM" id="MobiDB-lite"/>
    </source>
</evidence>
<name>A0A0A8XW38_ARUDO</name>
<evidence type="ECO:0000313" key="2">
    <source>
        <dbReference type="EMBL" id="JAD18189.1"/>
    </source>
</evidence>
<sequence>MKRTTRSLPNQNQKQSADRSGHWGSGGTTFPFPHQQQIP</sequence>
<accession>A0A0A8XW38</accession>
<dbReference type="AlphaFoldDB" id="A0A0A8XW38"/>
<feature type="region of interest" description="Disordered" evidence="1">
    <location>
        <begin position="1"/>
        <end position="39"/>
    </location>
</feature>
<reference evidence="2" key="1">
    <citation type="submission" date="2014-09" db="EMBL/GenBank/DDBJ databases">
        <authorList>
            <person name="Magalhaes I.L.F."/>
            <person name="Oliveira U."/>
            <person name="Santos F.R."/>
            <person name="Vidigal T.H.D.A."/>
            <person name="Brescovit A.D."/>
            <person name="Santos A.J."/>
        </authorList>
    </citation>
    <scope>NUCLEOTIDE SEQUENCE</scope>
    <source>
        <tissue evidence="2">Shoot tissue taken approximately 20 cm above the soil surface</tissue>
    </source>
</reference>
<protein>
    <submittedName>
        <fullName evidence="2">Uncharacterized protein</fullName>
    </submittedName>
</protein>
<proteinExistence type="predicted"/>
<feature type="compositionally biased region" description="Polar residues" evidence="1">
    <location>
        <begin position="1"/>
        <end position="15"/>
    </location>
</feature>
<reference evidence="2" key="2">
    <citation type="journal article" date="2015" name="Data Brief">
        <title>Shoot transcriptome of the giant reed, Arundo donax.</title>
        <authorList>
            <person name="Barrero R.A."/>
            <person name="Guerrero F.D."/>
            <person name="Moolhuijzen P."/>
            <person name="Goolsby J.A."/>
            <person name="Tidwell J."/>
            <person name="Bellgard S.E."/>
            <person name="Bellgard M.I."/>
        </authorList>
    </citation>
    <scope>NUCLEOTIDE SEQUENCE</scope>
    <source>
        <tissue evidence="2">Shoot tissue taken approximately 20 cm above the soil surface</tissue>
    </source>
</reference>